<organism evidence="1 2">
    <name type="scientific">Edaphosphingomonas haloaromaticamans</name>
    <dbReference type="NCBI Taxonomy" id="653954"/>
    <lineage>
        <taxon>Bacteria</taxon>
        <taxon>Pseudomonadati</taxon>
        <taxon>Pseudomonadota</taxon>
        <taxon>Alphaproteobacteria</taxon>
        <taxon>Sphingomonadales</taxon>
        <taxon>Rhizorhabdaceae</taxon>
        <taxon>Edaphosphingomonas</taxon>
    </lineage>
</organism>
<dbReference type="Proteomes" id="UP000179467">
    <property type="component" value="Unassembled WGS sequence"/>
</dbReference>
<dbReference type="AlphaFoldDB" id="A0A1S1HAL5"/>
<keyword evidence="2" id="KW-1185">Reference proteome</keyword>
<protein>
    <submittedName>
        <fullName evidence="1">Uncharacterized protein</fullName>
    </submittedName>
</protein>
<gene>
    <name evidence="1" type="ORF">BHE75_01160</name>
</gene>
<dbReference type="RefSeq" id="WP_191225150.1">
    <property type="nucleotide sequence ID" value="NZ_MIPT01000001.1"/>
</dbReference>
<proteinExistence type="predicted"/>
<name>A0A1S1HAL5_9SPHN</name>
<sequence>MSGDCTQPLRSRAHAGLTARLAAILDQAASPFEPLQRARFDAPWLKEGGAPCCDRRP</sequence>
<reference evidence="1 2" key="1">
    <citation type="submission" date="2016-09" db="EMBL/GenBank/DDBJ databases">
        <title>Metabolic pathway, cell adaptation mechanisms and a novel monoxygenase revealed through proteogenomic-transcription analysis of a Sphingomonas haloaromaticamans strain degrading the fungicide ortho-phenylphenol.</title>
        <authorList>
            <person name="Perruchon C."/>
            <person name="Papadopoulou E.S."/>
            <person name="Rousidou C."/>
            <person name="Vasileiadis S."/>
            <person name="Tanou G."/>
            <person name="Amoutzias G."/>
            <person name="Molassiotis A."/>
            <person name="Karpouzas D.G."/>
        </authorList>
    </citation>
    <scope>NUCLEOTIDE SEQUENCE [LARGE SCALE GENOMIC DNA]</scope>
    <source>
        <strain evidence="1 2">P3</strain>
    </source>
</reference>
<evidence type="ECO:0000313" key="2">
    <source>
        <dbReference type="Proteomes" id="UP000179467"/>
    </source>
</evidence>
<accession>A0A1S1HAL5</accession>
<dbReference type="EMBL" id="MIPT01000001">
    <property type="protein sequence ID" value="OHT19177.1"/>
    <property type="molecule type" value="Genomic_DNA"/>
</dbReference>
<evidence type="ECO:0000313" key="1">
    <source>
        <dbReference type="EMBL" id="OHT19177.1"/>
    </source>
</evidence>
<comment type="caution">
    <text evidence="1">The sequence shown here is derived from an EMBL/GenBank/DDBJ whole genome shotgun (WGS) entry which is preliminary data.</text>
</comment>